<evidence type="ECO:0000256" key="4">
    <source>
        <dbReference type="ARBA" id="ARBA00022963"/>
    </source>
</evidence>
<evidence type="ECO:0000256" key="2">
    <source>
        <dbReference type="ARBA" id="ARBA00022692"/>
    </source>
</evidence>
<proteinExistence type="predicted"/>
<feature type="domain" description="AB hydrolase-1" evidence="10">
    <location>
        <begin position="168"/>
        <end position="459"/>
    </location>
</feature>
<dbReference type="OrthoDB" id="9974421at2759"/>
<organism evidence="11 12">
    <name type="scientific">Tetrapyrgos nigripes</name>
    <dbReference type="NCBI Taxonomy" id="182062"/>
    <lineage>
        <taxon>Eukaryota</taxon>
        <taxon>Fungi</taxon>
        <taxon>Dikarya</taxon>
        <taxon>Basidiomycota</taxon>
        <taxon>Agaricomycotina</taxon>
        <taxon>Agaricomycetes</taxon>
        <taxon>Agaricomycetidae</taxon>
        <taxon>Agaricales</taxon>
        <taxon>Marasmiineae</taxon>
        <taxon>Marasmiaceae</taxon>
        <taxon>Tetrapyrgos</taxon>
    </lineage>
</organism>
<evidence type="ECO:0000256" key="3">
    <source>
        <dbReference type="ARBA" id="ARBA00022801"/>
    </source>
</evidence>
<accession>A0A8H5CRK3</accession>
<dbReference type="GO" id="GO:0016042">
    <property type="term" value="P:lipid catabolic process"/>
    <property type="evidence" value="ECO:0007669"/>
    <property type="project" value="UniProtKB-KW"/>
</dbReference>
<dbReference type="SUPFAM" id="SSF53474">
    <property type="entry name" value="alpha/beta-Hydrolases"/>
    <property type="match status" value="1"/>
</dbReference>
<keyword evidence="6" id="KW-0443">Lipid metabolism</keyword>
<evidence type="ECO:0000256" key="7">
    <source>
        <dbReference type="ARBA" id="ARBA00023136"/>
    </source>
</evidence>
<keyword evidence="3" id="KW-0378">Hydrolase</keyword>
<keyword evidence="12" id="KW-1185">Reference proteome</keyword>
<dbReference type="EMBL" id="JAACJM010000113">
    <property type="protein sequence ID" value="KAF5345352.1"/>
    <property type="molecule type" value="Genomic_DNA"/>
</dbReference>
<keyword evidence="5 9" id="KW-1133">Transmembrane helix</keyword>
<comment type="subcellular location">
    <subcellularLocation>
        <location evidence="1">Membrane</location>
        <topology evidence="1">Single-pass membrane protein</topology>
    </subcellularLocation>
</comment>
<evidence type="ECO:0000256" key="9">
    <source>
        <dbReference type="SAM" id="Phobius"/>
    </source>
</evidence>
<keyword evidence="7 9" id="KW-0472">Membrane</keyword>
<comment type="caution">
    <text evidence="11">The sequence shown here is derived from an EMBL/GenBank/DDBJ whole genome shotgun (WGS) entry which is preliminary data.</text>
</comment>
<evidence type="ECO:0000256" key="8">
    <source>
        <dbReference type="SAM" id="MobiDB-lite"/>
    </source>
</evidence>
<dbReference type="GO" id="GO:0016020">
    <property type="term" value="C:membrane"/>
    <property type="evidence" value="ECO:0007669"/>
    <property type="project" value="UniProtKB-SubCell"/>
</dbReference>
<feature type="transmembrane region" description="Helical" evidence="9">
    <location>
        <begin position="15"/>
        <end position="39"/>
    </location>
</feature>
<dbReference type="InterPro" id="IPR000073">
    <property type="entry name" value="AB_hydrolase_1"/>
</dbReference>
<evidence type="ECO:0000256" key="5">
    <source>
        <dbReference type="ARBA" id="ARBA00022989"/>
    </source>
</evidence>
<name>A0A8H5CRK3_9AGAR</name>
<reference evidence="11 12" key="1">
    <citation type="journal article" date="2020" name="ISME J.">
        <title>Uncovering the hidden diversity of litter-decomposition mechanisms in mushroom-forming fungi.</title>
        <authorList>
            <person name="Floudas D."/>
            <person name="Bentzer J."/>
            <person name="Ahren D."/>
            <person name="Johansson T."/>
            <person name="Persson P."/>
            <person name="Tunlid A."/>
        </authorList>
    </citation>
    <scope>NUCLEOTIDE SEQUENCE [LARGE SCALE GENOMIC DNA]</scope>
    <source>
        <strain evidence="11 12">CBS 291.85</strain>
    </source>
</reference>
<evidence type="ECO:0000259" key="10">
    <source>
        <dbReference type="Pfam" id="PF00561"/>
    </source>
</evidence>
<dbReference type="PANTHER" id="PTHR11005">
    <property type="entry name" value="LYSOSOMAL ACID LIPASE-RELATED"/>
    <property type="match status" value="1"/>
</dbReference>
<gene>
    <name evidence="11" type="ORF">D9758_008446</name>
</gene>
<keyword evidence="2 9" id="KW-0812">Transmembrane</keyword>
<keyword evidence="4" id="KW-0442">Lipid degradation</keyword>
<sequence>MPRLPLLGRLSAREYVALVFGFIFIAFEGLISLVILVFLPKPILNWFYERSRSLFHYTSGNELASVPSSGNVSGTDGEGSGTTDPSAFSSPSPDFNFGWRSRKVPRRKKTIADRILRARDFTELCDIYGYTPEEHVVLTKDGYLLGLHRISAKKNETNPRPGTSTGRPVVYLHHGLLMNSEVWVCLTDEQRALPFVLVEWGFDVWLGNNRGNKYSKKSIYYGPNETNIDDFAWHDIPDSIQYILDITMAPKLSYIGFSQGTAQAFAALSIHPQLNQKVNVFIALAPALSPAGLAASIVDGLMKSSPTLMFLFFGRKSILSSATMWQSILYPPIFTKLIDNSLIWMFDWHSRNIAPSQKIAAYAHLYSFASVKSVVHWFQIMRNGAFLMYDDEVMSPAMRTSVSSYRPARFPTKNIVTPIVLVYGDSDSLVDIDVMTKQLPRHTEVRRLHGYEHLDVLWGKDVDKDVIPEVLDALKRYSDTPELIGVNGTLKEYRGD</sequence>
<evidence type="ECO:0000313" key="12">
    <source>
        <dbReference type="Proteomes" id="UP000559256"/>
    </source>
</evidence>
<dbReference type="FunFam" id="3.40.50.1820:FF:000095">
    <property type="entry name" value="Triglyceride lipase-cholesterol esterase"/>
    <property type="match status" value="1"/>
</dbReference>
<feature type="compositionally biased region" description="Low complexity" evidence="8">
    <location>
        <begin position="81"/>
        <end position="94"/>
    </location>
</feature>
<dbReference type="InterPro" id="IPR029058">
    <property type="entry name" value="AB_hydrolase_fold"/>
</dbReference>
<dbReference type="GO" id="GO:0016787">
    <property type="term" value="F:hydrolase activity"/>
    <property type="evidence" value="ECO:0007669"/>
    <property type="project" value="UniProtKB-KW"/>
</dbReference>
<dbReference type="Gene3D" id="3.40.50.1820">
    <property type="entry name" value="alpha/beta hydrolase"/>
    <property type="match status" value="1"/>
</dbReference>
<evidence type="ECO:0000256" key="1">
    <source>
        <dbReference type="ARBA" id="ARBA00004167"/>
    </source>
</evidence>
<dbReference type="Proteomes" id="UP000559256">
    <property type="component" value="Unassembled WGS sequence"/>
</dbReference>
<protein>
    <recommendedName>
        <fullName evidence="10">AB hydrolase-1 domain-containing protein</fullName>
    </recommendedName>
</protein>
<feature type="region of interest" description="Disordered" evidence="8">
    <location>
        <begin position="66"/>
        <end position="94"/>
    </location>
</feature>
<evidence type="ECO:0000256" key="6">
    <source>
        <dbReference type="ARBA" id="ARBA00023098"/>
    </source>
</evidence>
<dbReference type="AlphaFoldDB" id="A0A8H5CRK3"/>
<evidence type="ECO:0000313" key="11">
    <source>
        <dbReference type="EMBL" id="KAF5345352.1"/>
    </source>
</evidence>
<dbReference type="Pfam" id="PF00561">
    <property type="entry name" value="Abhydrolase_1"/>
    <property type="match status" value="1"/>
</dbReference>